<protein>
    <submittedName>
        <fullName evidence="8">RING-H2 finger protein atl8</fullName>
    </submittedName>
</protein>
<keyword evidence="6" id="KW-1133">Transmembrane helix</keyword>
<keyword evidence="1" id="KW-0479">Metal-binding</keyword>
<feature type="transmembrane region" description="Helical" evidence="6">
    <location>
        <begin position="41"/>
        <end position="59"/>
    </location>
</feature>
<evidence type="ECO:0000256" key="1">
    <source>
        <dbReference type="ARBA" id="ARBA00022723"/>
    </source>
</evidence>
<dbReference type="InterPro" id="IPR001841">
    <property type="entry name" value="Znf_RING"/>
</dbReference>
<evidence type="ECO:0000256" key="2">
    <source>
        <dbReference type="ARBA" id="ARBA00022771"/>
    </source>
</evidence>
<sequence length="222" mass="22692">MTRTLRILQSATANNATTTTAIAAAVPPAEAASVESDFVVILAALLCALICVVGLIAVARCAWLRRIPVAGTGSSPHQALANRGLKKKVLNSLPKFTYADGDGNGAGAGDDSGVRRKWTATSECSICLTEFAAGDEVRVLPQCGHGFHVACIDTWLGSHSSCPSCRAVLAVGRCQKCGQFPAVPNGAAVVAIAVETDSKSVDSNANGGAASNSRHSGSDFLP</sequence>
<dbReference type="PANTHER" id="PTHR45798:SF98">
    <property type="entry name" value="ANAPHASE-PROMOTING COMPLEX SUBUNIT 11 RING-H2 FINGER PROTEIN"/>
    <property type="match status" value="1"/>
</dbReference>
<evidence type="ECO:0000313" key="8">
    <source>
        <dbReference type="EMBL" id="MED6204066.1"/>
    </source>
</evidence>
<feature type="region of interest" description="Disordered" evidence="5">
    <location>
        <begin position="200"/>
        <end position="222"/>
    </location>
</feature>
<organism evidence="8 9">
    <name type="scientific">Stylosanthes scabra</name>
    <dbReference type="NCBI Taxonomy" id="79078"/>
    <lineage>
        <taxon>Eukaryota</taxon>
        <taxon>Viridiplantae</taxon>
        <taxon>Streptophyta</taxon>
        <taxon>Embryophyta</taxon>
        <taxon>Tracheophyta</taxon>
        <taxon>Spermatophyta</taxon>
        <taxon>Magnoliopsida</taxon>
        <taxon>eudicotyledons</taxon>
        <taxon>Gunneridae</taxon>
        <taxon>Pentapetalae</taxon>
        <taxon>rosids</taxon>
        <taxon>fabids</taxon>
        <taxon>Fabales</taxon>
        <taxon>Fabaceae</taxon>
        <taxon>Papilionoideae</taxon>
        <taxon>50 kb inversion clade</taxon>
        <taxon>dalbergioids sensu lato</taxon>
        <taxon>Dalbergieae</taxon>
        <taxon>Pterocarpus clade</taxon>
        <taxon>Stylosanthes</taxon>
    </lineage>
</organism>
<feature type="compositionally biased region" description="Polar residues" evidence="5">
    <location>
        <begin position="201"/>
        <end position="215"/>
    </location>
</feature>
<dbReference type="Pfam" id="PF13639">
    <property type="entry name" value="zf-RING_2"/>
    <property type="match status" value="1"/>
</dbReference>
<keyword evidence="3" id="KW-0862">Zinc</keyword>
<dbReference type="SUPFAM" id="SSF57850">
    <property type="entry name" value="RING/U-box"/>
    <property type="match status" value="1"/>
</dbReference>
<evidence type="ECO:0000256" key="6">
    <source>
        <dbReference type="SAM" id="Phobius"/>
    </source>
</evidence>
<gene>
    <name evidence="8" type="primary">ATL8_1</name>
    <name evidence="8" type="ORF">PIB30_005464</name>
</gene>
<dbReference type="PANTHER" id="PTHR45798">
    <property type="entry name" value="RING-H2 FINGER PROTEIN ATL61-RELATED-RELATED"/>
    <property type="match status" value="1"/>
</dbReference>
<evidence type="ECO:0000313" key="9">
    <source>
        <dbReference type="Proteomes" id="UP001341840"/>
    </source>
</evidence>
<reference evidence="8 9" key="1">
    <citation type="journal article" date="2023" name="Plants (Basel)">
        <title>Bridging the Gap: Combining Genomics and Transcriptomics Approaches to Understand Stylosanthes scabra, an Orphan Legume from the Brazilian Caatinga.</title>
        <authorList>
            <person name="Ferreira-Neto J.R.C."/>
            <person name="da Silva M.D."/>
            <person name="Binneck E."/>
            <person name="de Melo N.F."/>
            <person name="da Silva R.H."/>
            <person name="de Melo A.L.T.M."/>
            <person name="Pandolfi V."/>
            <person name="Bustamante F.O."/>
            <person name="Brasileiro-Vidal A.C."/>
            <person name="Benko-Iseppon A.M."/>
        </authorList>
    </citation>
    <scope>NUCLEOTIDE SEQUENCE [LARGE SCALE GENOMIC DNA]</scope>
    <source>
        <tissue evidence="8">Leaves</tissue>
    </source>
</reference>
<dbReference type="PROSITE" id="PS50089">
    <property type="entry name" value="ZF_RING_2"/>
    <property type="match status" value="1"/>
</dbReference>
<feature type="domain" description="RING-type" evidence="7">
    <location>
        <begin position="124"/>
        <end position="166"/>
    </location>
</feature>
<accession>A0ABU6Y2M9</accession>
<dbReference type="SMART" id="SM00184">
    <property type="entry name" value="RING"/>
    <property type="match status" value="1"/>
</dbReference>
<evidence type="ECO:0000256" key="5">
    <source>
        <dbReference type="SAM" id="MobiDB-lite"/>
    </source>
</evidence>
<dbReference type="CDD" id="cd16461">
    <property type="entry name" value="RING-H2_EL5-like"/>
    <property type="match status" value="1"/>
</dbReference>
<proteinExistence type="predicted"/>
<dbReference type="InterPro" id="IPR052788">
    <property type="entry name" value="RING-type_E3_ligase_ATL"/>
</dbReference>
<keyword evidence="9" id="KW-1185">Reference proteome</keyword>
<dbReference type="InterPro" id="IPR013083">
    <property type="entry name" value="Znf_RING/FYVE/PHD"/>
</dbReference>
<dbReference type="Proteomes" id="UP001341840">
    <property type="component" value="Unassembled WGS sequence"/>
</dbReference>
<evidence type="ECO:0000256" key="4">
    <source>
        <dbReference type="PROSITE-ProRule" id="PRU00175"/>
    </source>
</evidence>
<comment type="caution">
    <text evidence="8">The sequence shown here is derived from an EMBL/GenBank/DDBJ whole genome shotgun (WGS) entry which is preliminary data.</text>
</comment>
<keyword evidence="6" id="KW-0812">Transmembrane</keyword>
<dbReference type="EMBL" id="JASCZI010241666">
    <property type="protein sequence ID" value="MED6204066.1"/>
    <property type="molecule type" value="Genomic_DNA"/>
</dbReference>
<evidence type="ECO:0000259" key="7">
    <source>
        <dbReference type="PROSITE" id="PS50089"/>
    </source>
</evidence>
<dbReference type="Gene3D" id="3.30.40.10">
    <property type="entry name" value="Zinc/RING finger domain, C3HC4 (zinc finger)"/>
    <property type="match status" value="1"/>
</dbReference>
<dbReference type="SMART" id="SM01197">
    <property type="entry name" value="FANCL_C"/>
    <property type="match status" value="1"/>
</dbReference>
<evidence type="ECO:0000256" key="3">
    <source>
        <dbReference type="ARBA" id="ARBA00022833"/>
    </source>
</evidence>
<keyword evidence="6" id="KW-0472">Membrane</keyword>
<name>A0ABU6Y2M9_9FABA</name>
<keyword evidence="2 4" id="KW-0863">Zinc-finger</keyword>